<proteinExistence type="predicted"/>
<reference evidence="2 3" key="1">
    <citation type="journal article" date="2015" name="Stand. Genomic Sci.">
        <title>Genomic Encyclopedia of Bacterial and Archaeal Type Strains, Phase III: the genomes of soil and plant-associated and newly described type strains.</title>
        <authorList>
            <person name="Whitman W.B."/>
            <person name="Woyke T."/>
            <person name="Klenk H.P."/>
            <person name="Zhou Y."/>
            <person name="Lilburn T.G."/>
            <person name="Beck B.J."/>
            <person name="De Vos P."/>
            <person name="Vandamme P."/>
            <person name="Eisen J.A."/>
            <person name="Garrity G."/>
            <person name="Hugenholtz P."/>
            <person name="Kyrpides N.C."/>
        </authorList>
    </citation>
    <scope>NUCLEOTIDE SEQUENCE [LARGE SCALE GENOMIC DNA]</scope>
    <source>
        <strain evidence="2 3">CGMCC 1.10948</strain>
    </source>
</reference>
<evidence type="ECO:0000313" key="3">
    <source>
        <dbReference type="Proteomes" id="UP000316291"/>
    </source>
</evidence>
<name>A0A562R059_9BRAD</name>
<evidence type="ECO:0000313" key="2">
    <source>
        <dbReference type="EMBL" id="TWI62445.1"/>
    </source>
</evidence>
<evidence type="ECO:0000256" key="1">
    <source>
        <dbReference type="SAM" id="MobiDB-lite"/>
    </source>
</evidence>
<gene>
    <name evidence="2" type="ORF">IQ16_06772</name>
</gene>
<sequence>MHPRYTAVDNGNSGDVACAGVALIRAMRLNDPILRRWETIAFGSGNSSRLSRNAAAADKDSIGR</sequence>
<feature type="region of interest" description="Disordered" evidence="1">
    <location>
        <begin position="44"/>
        <end position="64"/>
    </location>
</feature>
<protein>
    <submittedName>
        <fullName evidence="2">Uncharacterized protein</fullName>
    </submittedName>
</protein>
<comment type="caution">
    <text evidence="2">The sequence shown here is derived from an EMBL/GenBank/DDBJ whole genome shotgun (WGS) entry which is preliminary data.</text>
</comment>
<feature type="compositionally biased region" description="Low complexity" evidence="1">
    <location>
        <begin position="44"/>
        <end position="56"/>
    </location>
</feature>
<dbReference type="Proteomes" id="UP000316291">
    <property type="component" value="Unassembled WGS sequence"/>
</dbReference>
<organism evidence="2 3">
    <name type="scientific">Bradyrhizobium huanghuaihaiense</name>
    <dbReference type="NCBI Taxonomy" id="990078"/>
    <lineage>
        <taxon>Bacteria</taxon>
        <taxon>Pseudomonadati</taxon>
        <taxon>Pseudomonadota</taxon>
        <taxon>Alphaproteobacteria</taxon>
        <taxon>Hyphomicrobiales</taxon>
        <taxon>Nitrobacteraceae</taxon>
        <taxon>Bradyrhizobium</taxon>
    </lineage>
</organism>
<accession>A0A562R059</accession>
<dbReference type="AlphaFoldDB" id="A0A562R059"/>
<keyword evidence="3" id="KW-1185">Reference proteome</keyword>
<dbReference type="EMBL" id="VLLA01000022">
    <property type="protein sequence ID" value="TWI62445.1"/>
    <property type="molecule type" value="Genomic_DNA"/>
</dbReference>